<evidence type="ECO:0000256" key="3">
    <source>
        <dbReference type="ARBA" id="ARBA00023163"/>
    </source>
</evidence>
<dbReference type="PANTHER" id="PTHR44846:SF17">
    <property type="entry name" value="GNTR-FAMILY TRANSCRIPTIONAL REGULATOR"/>
    <property type="match status" value="1"/>
</dbReference>
<dbReference type="Gene3D" id="3.40.1410.10">
    <property type="entry name" value="Chorismate lyase-like"/>
    <property type="match status" value="1"/>
</dbReference>
<name>A0ABT7D5S0_9ACTN</name>
<dbReference type="PROSITE" id="PS50949">
    <property type="entry name" value="HTH_GNTR"/>
    <property type="match status" value="1"/>
</dbReference>
<dbReference type="SUPFAM" id="SSF64288">
    <property type="entry name" value="Chorismate lyase-like"/>
    <property type="match status" value="1"/>
</dbReference>
<sequence>MPRDTPYLQVADKLRARIRAGEWAVGDKLPSRARFAEEYGVGQSVAQRAMERLIIEGILEGRAGSGTYVRRARERRRMIRSRHREQRNKSPFASNMAELDHEADWECTSVARVPAPEDIAERLAIEPGDLCVVTDYEFLADGMPAQLAKSWEPMAITDGTPVLLPEMGPLGKIGVVERMRSIGVHIATGIELPRPARATREQANLLGISIGDLVIEIERTYFDREGRPVETADVVVPDMRWEIAYEIRIDQPDSDQPDSDQPDSDQPDSDQPDS</sequence>
<evidence type="ECO:0000256" key="4">
    <source>
        <dbReference type="SAM" id="MobiDB-lite"/>
    </source>
</evidence>
<dbReference type="Gene3D" id="1.10.10.10">
    <property type="entry name" value="Winged helix-like DNA-binding domain superfamily/Winged helix DNA-binding domain"/>
    <property type="match status" value="1"/>
</dbReference>
<dbReference type="InterPro" id="IPR050679">
    <property type="entry name" value="Bact_HTH_transcr_reg"/>
</dbReference>
<feature type="domain" description="HTH gntR-type" evidence="5">
    <location>
        <begin position="4"/>
        <end position="72"/>
    </location>
</feature>
<dbReference type="SUPFAM" id="SSF46785">
    <property type="entry name" value="Winged helix' DNA-binding domain"/>
    <property type="match status" value="1"/>
</dbReference>
<dbReference type="InterPro" id="IPR011663">
    <property type="entry name" value="UTRA"/>
</dbReference>
<comment type="caution">
    <text evidence="6">The sequence shown here is derived from an EMBL/GenBank/DDBJ whole genome shotgun (WGS) entry which is preliminary data.</text>
</comment>
<dbReference type="CDD" id="cd07377">
    <property type="entry name" value="WHTH_GntR"/>
    <property type="match status" value="1"/>
</dbReference>
<reference evidence="6 7" key="1">
    <citation type="submission" date="2023-04" db="EMBL/GenBank/DDBJ databases">
        <title>A novel species of the genus Streptomyces: Streptomyces pakalii sp. nov. isolated from a Mexican soil jungle.</title>
        <authorList>
            <person name="Chavez-Hernandez M.A."/>
            <person name="Ortiz-Alvarez J."/>
            <person name="Villa-Tanaca L."/>
            <person name="Hernandez-Rodriguez C."/>
        </authorList>
    </citation>
    <scope>NUCLEOTIDE SEQUENCE [LARGE SCALE GENOMIC DNA]</scope>
    <source>
        <strain evidence="6 7">ENCB-J15</strain>
    </source>
</reference>
<protein>
    <submittedName>
        <fullName evidence="6">GntR family transcriptional regulator</fullName>
    </submittedName>
</protein>
<dbReference type="Pfam" id="PF07702">
    <property type="entry name" value="UTRA"/>
    <property type="match status" value="1"/>
</dbReference>
<keyword evidence="1" id="KW-0805">Transcription regulation</keyword>
<accession>A0ABT7D5S0</accession>
<feature type="compositionally biased region" description="Acidic residues" evidence="4">
    <location>
        <begin position="252"/>
        <end position="274"/>
    </location>
</feature>
<dbReference type="InterPro" id="IPR000524">
    <property type="entry name" value="Tscrpt_reg_HTH_GntR"/>
</dbReference>
<dbReference type="PANTHER" id="PTHR44846">
    <property type="entry name" value="MANNOSYL-D-GLYCERATE TRANSPORT/METABOLISM SYSTEM REPRESSOR MNGR-RELATED"/>
    <property type="match status" value="1"/>
</dbReference>
<gene>
    <name evidence="6" type="ORF">P5W92_12065</name>
</gene>
<evidence type="ECO:0000256" key="2">
    <source>
        <dbReference type="ARBA" id="ARBA00023125"/>
    </source>
</evidence>
<evidence type="ECO:0000259" key="5">
    <source>
        <dbReference type="PROSITE" id="PS50949"/>
    </source>
</evidence>
<dbReference type="InterPro" id="IPR036390">
    <property type="entry name" value="WH_DNA-bd_sf"/>
</dbReference>
<dbReference type="Pfam" id="PF00392">
    <property type="entry name" value="GntR"/>
    <property type="match status" value="1"/>
</dbReference>
<keyword evidence="7" id="KW-1185">Reference proteome</keyword>
<dbReference type="Proteomes" id="UP001237194">
    <property type="component" value="Unassembled WGS sequence"/>
</dbReference>
<dbReference type="RefSeq" id="WP_283894092.1">
    <property type="nucleotide sequence ID" value="NZ_JARWAF010000005.1"/>
</dbReference>
<proteinExistence type="predicted"/>
<dbReference type="SMART" id="SM00345">
    <property type="entry name" value="HTH_GNTR"/>
    <property type="match status" value="1"/>
</dbReference>
<dbReference type="InterPro" id="IPR028978">
    <property type="entry name" value="Chorismate_lyase_/UTRA_dom_sf"/>
</dbReference>
<evidence type="ECO:0000313" key="6">
    <source>
        <dbReference type="EMBL" id="MDJ1641135.1"/>
    </source>
</evidence>
<evidence type="ECO:0000256" key="1">
    <source>
        <dbReference type="ARBA" id="ARBA00023015"/>
    </source>
</evidence>
<keyword evidence="2" id="KW-0238">DNA-binding</keyword>
<dbReference type="SMART" id="SM00866">
    <property type="entry name" value="UTRA"/>
    <property type="match status" value="1"/>
</dbReference>
<keyword evidence="3" id="KW-0804">Transcription</keyword>
<evidence type="ECO:0000313" key="7">
    <source>
        <dbReference type="Proteomes" id="UP001237194"/>
    </source>
</evidence>
<feature type="region of interest" description="Disordered" evidence="4">
    <location>
        <begin position="248"/>
        <end position="274"/>
    </location>
</feature>
<organism evidence="6 7">
    <name type="scientific">Streptomyces pakalii</name>
    <dbReference type="NCBI Taxonomy" id="3036494"/>
    <lineage>
        <taxon>Bacteria</taxon>
        <taxon>Bacillati</taxon>
        <taxon>Actinomycetota</taxon>
        <taxon>Actinomycetes</taxon>
        <taxon>Kitasatosporales</taxon>
        <taxon>Streptomycetaceae</taxon>
        <taxon>Streptomyces</taxon>
    </lineage>
</organism>
<dbReference type="EMBL" id="JARWAF010000005">
    <property type="protein sequence ID" value="MDJ1641135.1"/>
    <property type="molecule type" value="Genomic_DNA"/>
</dbReference>
<dbReference type="InterPro" id="IPR036388">
    <property type="entry name" value="WH-like_DNA-bd_sf"/>
</dbReference>